<dbReference type="CDD" id="cd09917">
    <property type="entry name" value="F-box_SF"/>
    <property type="match status" value="1"/>
</dbReference>
<keyword evidence="3" id="KW-1185">Reference proteome</keyword>
<sequence length="420" mass="48332">MTRSADVEDLETSIWSRALSPLVVGAPSIPSPQRRPILSLAYNVLVMEGVSAEGRKEDQIMVLQNKKEEDEERDWSELPDDIIGYIVGKLYWSDRIRICAVCKSWQQATLGCTIPTIDKAAWLMTYRLVQSHPGKGLIGELKLRDTSLGRVIEIGKDIEGTVSNIFFVTSRYGWVLFRKLGHVYCRKYLYLLYSPFTDEVIELPTLNLGYPVWSHILLTTFYLSSKGSECLVFSLHLHEDTIIICTCRPGDKVWKTYKFLRSKPIDWPSYPLSATYLGGCFYCAFACGALGVFDISSEEWKLLVKRWPGPRTMYIHGELVAIPRFPCKPYKRERVIKFDFSAKSWVEELNIKEMVHPDLRFLSSSQPLWGESTGDDHHLYVYLYSTRLGFLANRLGKRNLILIEPPLKGVWRRHHLLDHS</sequence>
<dbReference type="PANTHER" id="PTHR31672">
    <property type="entry name" value="BNACNNG10540D PROTEIN"/>
    <property type="match status" value="1"/>
</dbReference>
<dbReference type="Proteomes" id="UP001396334">
    <property type="component" value="Unassembled WGS sequence"/>
</dbReference>
<protein>
    <recommendedName>
        <fullName evidence="1">KIB1-4 beta-propeller domain-containing protein</fullName>
    </recommendedName>
</protein>
<evidence type="ECO:0000313" key="3">
    <source>
        <dbReference type="Proteomes" id="UP001396334"/>
    </source>
</evidence>
<dbReference type="InterPro" id="IPR050796">
    <property type="entry name" value="SCF_F-box_component"/>
</dbReference>
<evidence type="ECO:0000259" key="1">
    <source>
        <dbReference type="Pfam" id="PF03478"/>
    </source>
</evidence>
<dbReference type="SUPFAM" id="SSF81383">
    <property type="entry name" value="F-box domain"/>
    <property type="match status" value="1"/>
</dbReference>
<proteinExistence type="predicted"/>
<dbReference type="EMBL" id="JBBPBN010000259">
    <property type="protein sequence ID" value="KAK8491445.1"/>
    <property type="molecule type" value="Genomic_DNA"/>
</dbReference>
<dbReference type="PANTHER" id="PTHR31672:SF2">
    <property type="entry name" value="F-BOX DOMAIN-CONTAINING PROTEIN"/>
    <property type="match status" value="1"/>
</dbReference>
<name>A0ABR2AE58_9ROSI</name>
<organism evidence="2 3">
    <name type="scientific">Hibiscus sabdariffa</name>
    <name type="common">roselle</name>
    <dbReference type="NCBI Taxonomy" id="183260"/>
    <lineage>
        <taxon>Eukaryota</taxon>
        <taxon>Viridiplantae</taxon>
        <taxon>Streptophyta</taxon>
        <taxon>Embryophyta</taxon>
        <taxon>Tracheophyta</taxon>
        <taxon>Spermatophyta</taxon>
        <taxon>Magnoliopsida</taxon>
        <taxon>eudicotyledons</taxon>
        <taxon>Gunneridae</taxon>
        <taxon>Pentapetalae</taxon>
        <taxon>rosids</taxon>
        <taxon>malvids</taxon>
        <taxon>Malvales</taxon>
        <taxon>Malvaceae</taxon>
        <taxon>Malvoideae</taxon>
        <taxon>Hibiscus</taxon>
    </lineage>
</organism>
<evidence type="ECO:0000313" key="2">
    <source>
        <dbReference type="EMBL" id="KAK8491445.1"/>
    </source>
</evidence>
<dbReference type="Pfam" id="PF03478">
    <property type="entry name" value="Beta-prop_KIB1-4"/>
    <property type="match status" value="1"/>
</dbReference>
<feature type="domain" description="KIB1-4 beta-propeller" evidence="1">
    <location>
        <begin position="166"/>
        <end position="347"/>
    </location>
</feature>
<accession>A0ABR2AE58</accession>
<dbReference type="Gene3D" id="1.20.1280.50">
    <property type="match status" value="1"/>
</dbReference>
<dbReference type="InterPro" id="IPR005174">
    <property type="entry name" value="KIB1-4_b-propeller"/>
</dbReference>
<comment type="caution">
    <text evidence="2">The sequence shown here is derived from an EMBL/GenBank/DDBJ whole genome shotgun (WGS) entry which is preliminary data.</text>
</comment>
<reference evidence="2 3" key="1">
    <citation type="journal article" date="2024" name="G3 (Bethesda)">
        <title>Genome assembly of Hibiscus sabdariffa L. provides insights into metabolisms of medicinal natural products.</title>
        <authorList>
            <person name="Kim T."/>
        </authorList>
    </citation>
    <scope>NUCLEOTIDE SEQUENCE [LARGE SCALE GENOMIC DNA]</scope>
    <source>
        <strain evidence="2">TK-2024</strain>
        <tissue evidence="2">Old leaves</tissue>
    </source>
</reference>
<dbReference type="InterPro" id="IPR036047">
    <property type="entry name" value="F-box-like_dom_sf"/>
</dbReference>
<gene>
    <name evidence="2" type="ORF">V6N11_059370</name>
</gene>